<keyword evidence="1" id="KW-0805">Transcription regulation</keyword>
<dbReference type="Proteomes" id="UP001205603">
    <property type="component" value="Unassembled WGS sequence"/>
</dbReference>
<dbReference type="InterPro" id="IPR036390">
    <property type="entry name" value="WH_DNA-bd_sf"/>
</dbReference>
<dbReference type="SUPFAM" id="SSF55781">
    <property type="entry name" value="GAF domain-like"/>
    <property type="match status" value="1"/>
</dbReference>
<dbReference type="Gene3D" id="3.30.450.40">
    <property type="match status" value="1"/>
</dbReference>
<proteinExistence type="predicted"/>
<protein>
    <submittedName>
        <fullName evidence="6">IclR family transcriptional regulator</fullName>
    </submittedName>
</protein>
<dbReference type="InterPro" id="IPR014757">
    <property type="entry name" value="Tscrpt_reg_IclR_C"/>
</dbReference>
<evidence type="ECO:0000256" key="1">
    <source>
        <dbReference type="ARBA" id="ARBA00023015"/>
    </source>
</evidence>
<evidence type="ECO:0000259" key="5">
    <source>
        <dbReference type="PROSITE" id="PS51078"/>
    </source>
</evidence>
<dbReference type="InterPro" id="IPR029016">
    <property type="entry name" value="GAF-like_dom_sf"/>
</dbReference>
<feature type="domain" description="HTH iclR-type" evidence="4">
    <location>
        <begin position="9"/>
        <end position="71"/>
    </location>
</feature>
<name>A0ABT1MFN1_9BACT</name>
<keyword evidence="7" id="KW-1185">Reference proteome</keyword>
<accession>A0ABT1MFN1</accession>
<dbReference type="SUPFAM" id="SSF46785">
    <property type="entry name" value="Winged helix' DNA-binding domain"/>
    <property type="match status" value="1"/>
</dbReference>
<sequence>MKESKKYRVPMVAKAMELLETLSDYPLGLTVQEMVEKLKYPKTSVYKTACTLYEKGYLGRDRNEYRFFLSRKLLQLGLTALGETDIIDRSILYMKKLRDELGESIMIGTMGENEAVLLEQVTGTYDFVFTLKAGMRFNLYSTAPGKVMFAYSGEDVIKEKLRNIKALYDGSCSLPDPEVFLKELEKIRKEGFASDLEETVQGVHCIAAPVFNQSGKAVACVWTSGPSGRLPEKNIKEVALKIMGCAEMISRNLGYISK</sequence>
<comment type="caution">
    <text evidence="6">The sequence shown here is derived from an EMBL/GenBank/DDBJ whole genome shotgun (WGS) entry which is preliminary data.</text>
</comment>
<feature type="domain" description="IclR-ED" evidence="5">
    <location>
        <begin position="72"/>
        <end position="255"/>
    </location>
</feature>
<dbReference type="InterPro" id="IPR005471">
    <property type="entry name" value="Tscrpt_reg_IclR_N"/>
</dbReference>
<reference evidence="6 7" key="1">
    <citation type="submission" date="2022-07" db="EMBL/GenBank/DDBJ databases">
        <title>Fecal culturing of patients with breast cancer.</title>
        <authorList>
            <person name="Teng N.M.Y."/>
            <person name="Kiu R."/>
            <person name="Evans R."/>
            <person name="Baker D.J."/>
            <person name="Zenner C."/>
            <person name="Robinson S.D."/>
            <person name="Hall L.J."/>
        </authorList>
    </citation>
    <scope>NUCLEOTIDE SEQUENCE [LARGE SCALE GENOMIC DNA]</scope>
    <source>
        <strain evidence="6 7">LH1063</strain>
    </source>
</reference>
<keyword evidence="3" id="KW-0804">Transcription</keyword>
<evidence type="ECO:0000313" key="7">
    <source>
        <dbReference type="Proteomes" id="UP001205603"/>
    </source>
</evidence>
<dbReference type="PANTHER" id="PTHR30136">
    <property type="entry name" value="HELIX-TURN-HELIX TRANSCRIPTIONAL REGULATOR, ICLR FAMILY"/>
    <property type="match status" value="1"/>
</dbReference>
<dbReference type="InterPro" id="IPR050707">
    <property type="entry name" value="HTH_MetabolicPath_Reg"/>
</dbReference>
<evidence type="ECO:0000313" key="6">
    <source>
        <dbReference type="EMBL" id="MCP9611448.1"/>
    </source>
</evidence>
<dbReference type="EMBL" id="JANDHW010000004">
    <property type="protein sequence ID" value="MCP9611448.1"/>
    <property type="molecule type" value="Genomic_DNA"/>
</dbReference>
<dbReference type="Pfam" id="PF01614">
    <property type="entry name" value="IclR_C"/>
    <property type="match status" value="1"/>
</dbReference>
<dbReference type="PROSITE" id="PS51077">
    <property type="entry name" value="HTH_ICLR"/>
    <property type="match status" value="1"/>
</dbReference>
<evidence type="ECO:0000256" key="2">
    <source>
        <dbReference type="ARBA" id="ARBA00023125"/>
    </source>
</evidence>
<dbReference type="InterPro" id="IPR036388">
    <property type="entry name" value="WH-like_DNA-bd_sf"/>
</dbReference>
<dbReference type="Gene3D" id="1.10.10.10">
    <property type="entry name" value="Winged helix-like DNA-binding domain superfamily/Winged helix DNA-binding domain"/>
    <property type="match status" value="1"/>
</dbReference>
<gene>
    <name evidence="6" type="ORF">NMU02_05020</name>
</gene>
<dbReference type="RefSeq" id="WP_255026257.1">
    <property type="nucleotide sequence ID" value="NZ_JANDHW010000004.1"/>
</dbReference>
<evidence type="ECO:0000259" key="4">
    <source>
        <dbReference type="PROSITE" id="PS51077"/>
    </source>
</evidence>
<dbReference type="PANTHER" id="PTHR30136:SF7">
    <property type="entry name" value="HTH-TYPE TRANSCRIPTIONAL REGULATOR KDGR-RELATED"/>
    <property type="match status" value="1"/>
</dbReference>
<organism evidence="6 7">
    <name type="scientific">Coprobacter tertius</name>
    <dbReference type="NCBI Taxonomy" id="2944915"/>
    <lineage>
        <taxon>Bacteria</taxon>
        <taxon>Pseudomonadati</taxon>
        <taxon>Bacteroidota</taxon>
        <taxon>Bacteroidia</taxon>
        <taxon>Bacteroidales</taxon>
        <taxon>Barnesiellaceae</taxon>
        <taxon>Coprobacter</taxon>
    </lineage>
</organism>
<keyword evidence="2" id="KW-0238">DNA-binding</keyword>
<dbReference type="SMART" id="SM00346">
    <property type="entry name" value="HTH_ICLR"/>
    <property type="match status" value="1"/>
</dbReference>
<evidence type="ECO:0000256" key="3">
    <source>
        <dbReference type="ARBA" id="ARBA00023163"/>
    </source>
</evidence>
<dbReference type="Pfam" id="PF09339">
    <property type="entry name" value="HTH_IclR"/>
    <property type="match status" value="1"/>
</dbReference>
<dbReference type="PROSITE" id="PS51078">
    <property type="entry name" value="ICLR_ED"/>
    <property type="match status" value="1"/>
</dbReference>